<proteinExistence type="predicted"/>
<dbReference type="InterPro" id="IPR001810">
    <property type="entry name" value="F-box_dom"/>
</dbReference>
<evidence type="ECO:0000313" key="2">
    <source>
        <dbReference type="EMBL" id="WVZ66282.1"/>
    </source>
</evidence>
<dbReference type="InterPro" id="IPR036047">
    <property type="entry name" value="F-box-like_dom_sf"/>
</dbReference>
<dbReference type="SUPFAM" id="SSF81383">
    <property type="entry name" value="F-box domain"/>
    <property type="match status" value="1"/>
</dbReference>
<keyword evidence="3" id="KW-1185">Reference proteome</keyword>
<protein>
    <recommendedName>
        <fullName evidence="1">F-box domain-containing protein</fullName>
    </recommendedName>
</protein>
<dbReference type="PANTHER" id="PTHR31264:SF3">
    <property type="entry name" value="OS07G0554100 PROTEIN"/>
    <property type="match status" value="1"/>
</dbReference>
<dbReference type="EMBL" id="CP144747">
    <property type="protein sequence ID" value="WVZ66282.1"/>
    <property type="molecule type" value="Genomic_DNA"/>
</dbReference>
<dbReference type="Pfam" id="PF12937">
    <property type="entry name" value="F-box-like"/>
    <property type="match status" value="1"/>
</dbReference>
<feature type="domain" description="F-box" evidence="1">
    <location>
        <begin position="31"/>
        <end position="72"/>
    </location>
</feature>
<evidence type="ECO:0000313" key="3">
    <source>
        <dbReference type="Proteomes" id="UP001341281"/>
    </source>
</evidence>
<organism evidence="2 3">
    <name type="scientific">Paspalum notatum var. saurae</name>
    <dbReference type="NCBI Taxonomy" id="547442"/>
    <lineage>
        <taxon>Eukaryota</taxon>
        <taxon>Viridiplantae</taxon>
        <taxon>Streptophyta</taxon>
        <taxon>Embryophyta</taxon>
        <taxon>Tracheophyta</taxon>
        <taxon>Spermatophyta</taxon>
        <taxon>Magnoliopsida</taxon>
        <taxon>Liliopsida</taxon>
        <taxon>Poales</taxon>
        <taxon>Poaceae</taxon>
        <taxon>PACMAD clade</taxon>
        <taxon>Panicoideae</taxon>
        <taxon>Andropogonodae</taxon>
        <taxon>Paspaleae</taxon>
        <taxon>Paspalinae</taxon>
        <taxon>Paspalum</taxon>
    </lineage>
</organism>
<dbReference type="AlphaFoldDB" id="A0AAQ3WLM5"/>
<name>A0AAQ3WLM5_PASNO</name>
<reference evidence="2 3" key="1">
    <citation type="submission" date="2024-02" db="EMBL/GenBank/DDBJ databases">
        <title>High-quality chromosome-scale genome assembly of Pensacola bahiagrass (Paspalum notatum Flugge var. saurae).</title>
        <authorList>
            <person name="Vega J.M."/>
            <person name="Podio M."/>
            <person name="Orjuela J."/>
            <person name="Siena L.A."/>
            <person name="Pessino S.C."/>
            <person name="Combes M.C."/>
            <person name="Mariac C."/>
            <person name="Albertini E."/>
            <person name="Pupilli F."/>
            <person name="Ortiz J.P.A."/>
            <person name="Leblanc O."/>
        </authorList>
    </citation>
    <scope>NUCLEOTIDE SEQUENCE [LARGE SCALE GENOMIC DNA]</scope>
    <source>
        <strain evidence="2">R1</strain>
        <tissue evidence="2">Leaf</tissue>
    </source>
</reference>
<dbReference type="PANTHER" id="PTHR31264">
    <property type="entry name" value="OS07G0554500 PROTEIN-RELATED"/>
    <property type="match status" value="1"/>
</dbReference>
<accession>A0AAQ3WLM5</accession>
<sequence>MSCSPPSKRSNAPVPRIEEATARQQLASLPVPDELLEEILVRIAPPIDLLRASTTCASFRRLITSPGFLRRYRSLHPPLILGTIKCEDDSSSSEVFQPTPAPHPSAPAGRAMARAADFSLDYVPGGRSGDWWYRSDAHDGRILVQAPCPAGDQLLPNLFVCDPLYRRYLLLPPIPDGQAYEQDLEFDDAFFVPRAEEDDDEASFRVAMEIHTTTASAIGAISCAIVLPVQSCNPRI</sequence>
<evidence type="ECO:0000259" key="1">
    <source>
        <dbReference type="SMART" id="SM00256"/>
    </source>
</evidence>
<gene>
    <name evidence="2" type="ORF">U9M48_015525</name>
</gene>
<dbReference type="SMART" id="SM00256">
    <property type="entry name" value="FBOX"/>
    <property type="match status" value="1"/>
</dbReference>
<dbReference type="Proteomes" id="UP001341281">
    <property type="component" value="Chromosome 03"/>
</dbReference>